<keyword evidence="3" id="KW-1185">Reference proteome</keyword>
<proteinExistence type="predicted"/>
<dbReference type="STRING" id="67767.A0A0J7L7Q8"/>
<evidence type="ECO:0000256" key="1">
    <source>
        <dbReference type="SAM" id="MobiDB-lite"/>
    </source>
</evidence>
<feature type="compositionally biased region" description="Polar residues" evidence="1">
    <location>
        <begin position="200"/>
        <end position="230"/>
    </location>
</feature>
<feature type="compositionally biased region" description="Basic and acidic residues" evidence="1">
    <location>
        <begin position="118"/>
        <end position="128"/>
    </location>
</feature>
<organism evidence="2 3">
    <name type="scientific">Lasius niger</name>
    <name type="common">Black garden ant</name>
    <dbReference type="NCBI Taxonomy" id="67767"/>
    <lineage>
        <taxon>Eukaryota</taxon>
        <taxon>Metazoa</taxon>
        <taxon>Ecdysozoa</taxon>
        <taxon>Arthropoda</taxon>
        <taxon>Hexapoda</taxon>
        <taxon>Insecta</taxon>
        <taxon>Pterygota</taxon>
        <taxon>Neoptera</taxon>
        <taxon>Endopterygota</taxon>
        <taxon>Hymenoptera</taxon>
        <taxon>Apocrita</taxon>
        <taxon>Aculeata</taxon>
        <taxon>Formicoidea</taxon>
        <taxon>Formicidae</taxon>
        <taxon>Formicinae</taxon>
        <taxon>Lasius</taxon>
        <taxon>Lasius</taxon>
    </lineage>
</organism>
<feature type="region of interest" description="Disordered" evidence="1">
    <location>
        <begin position="573"/>
        <end position="623"/>
    </location>
</feature>
<reference evidence="2 3" key="1">
    <citation type="submission" date="2015-04" db="EMBL/GenBank/DDBJ databases">
        <title>Lasius niger genome sequencing.</title>
        <authorList>
            <person name="Konorov E.A."/>
            <person name="Nikitin M.A."/>
            <person name="Kirill M.V."/>
            <person name="Chang P."/>
        </authorList>
    </citation>
    <scope>NUCLEOTIDE SEQUENCE [LARGE SCALE GENOMIC DNA]</scope>
    <source>
        <tissue evidence="2">Whole</tissue>
    </source>
</reference>
<feature type="compositionally biased region" description="Polar residues" evidence="1">
    <location>
        <begin position="129"/>
        <end position="139"/>
    </location>
</feature>
<dbReference type="Proteomes" id="UP000036403">
    <property type="component" value="Unassembled WGS sequence"/>
</dbReference>
<sequence length="639" mass="67511">MKHKRQTLSKEDGDEKDGSTSDGMEKPKGDKMLSPDNDEKKSCHNCDISGVGDVGSTLTGDVTDLGSSGRRSSNNNNNTLGATNNNNNNNSNTGFNTNSNGASSVGSTNSVSSSFEKMIVDDDSRSQDGSEVTSPSVTKKLSGEVRVKVESDHKSPNTAKQQQQQQQQQQISVSKKSPSASGKDMCSVNSNGVLLAMPDSTVSTPVLPGQNSTRSLTPSSTPGTPVSVQLQQGSPLGIQQTTHAAYMQRPRSSPSSTTALPASILHATSNPGTMSPHGGRGISGNQQAHFQQQGVYQSTPAVDYRNGVPANRQNIPTATQQTQSQNSYCTRDAYQQPRISYPGEVNSLYVRQNQSVGSRMAHHARTTTGATARSMYGAANMQQFHQQQLQYGSTGEYNGYPQAGPPYHAYHRGMQGAANAYGTGQGYSATPNEQGTNDGYMTPGNYSGYSTGGNYHGGAGENLATHGHAVVPGQHGYFNDIQQQQQHPQQHTAEGYVTHQPPMHPSSGDYRPSGSKCHPGAYYEQTGGQLHVHQGGEASSIPNSYVSSPDPFPAPGMTTTATAIAAATAAVITPPGSTGQTDSNNESYGNYGNFYSDPVHSAATAAPPPPSADNSNSSSDFNFLSNLANDFAPEYYQLS</sequence>
<feature type="region of interest" description="Disordered" evidence="1">
    <location>
        <begin position="1"/>
        <end position="230"/>
    </location>
</feature>
<evidence type="ECO:0000313" key="3">
    <source>
        <dbReference type="Proteomes" id="UP000036403"/>
    </source>
</evidence>
<dbReference type="PaxDb" id="67767-A0A0J7L7Q8"/>
<feature type="compositionally biased region" description="Low complexity" evidence="1">
    <location>
        <begin position="612"/>
        <end position="623"/>
    </location>
</feature>
<feature type="compositionally biased region" description="Basic and acidic residues" evidence="1">
    <location>
        <begin position="141"/>
        <end position="155"/>
    </location>
</feature>
<gene>
    <name evidence="2" type="ORF">RF55_1076</name>
</gene>
<feature type="compositionally biased region" description="Low complexity" evidence="1">
    <location>
        <begin position="65"/>
        <end position="114"/>
    </location>
</feature>
<evidence type="ECO:0000313" key="2">
    <source>
        <dbReference type="EMBL" id="KMQ99422.1"/>
    </source>
</evidence>
<dbReference type="EMBL" id="LBMM01000359">
    <property type="protein sequence ID" value="KMQ99422.1"/>
    <property type="molecule type" value="Genomic_DNA"/>
</dbReference>
<feature type="compositionally biased region" description="Polar residues" evidence="1">
    <location>
        <begin position="171"/>
        <end position="180"/>
    </location>
</feature>
<dbReference type="AlphaFoldDB" id="A0A0J7L7Q8"/>
<name>A0A0J7L7Q8_LASNI</name>
<comment type="caution">
    <text evidence="2">The sequence shown here is derived from an EMBL/GenBank/DDBJ whole genome shotgun (WGS) entry which is preliminary data.</text>
</comment>
<accession>A0A0J7L7Q8</accession>
<dbReference type="OrthoDB" id="6159439at2759"/>
<feature type="compositionally biased region" description="Polar residues" evidence="1">
    <location>
        <begin position="575"/>
        <end position="590"/>
    </location>
</feature>
<protein>
    <submittedName>
        <fullName evidence="2">Homeotic protein proboscipedia</fullName>
    </submittedName>
</protein>
<feature type="compositionally biased region" description="Polar residues" evidence="1">
    <location>
        <begin position="283"/>
        <end position="300"/>
    </location>
</feature>
<feature type="compositionally biased region" description="Low complexity" evidence="1">
    <location>
        <begin position="161"/>
        <end position="170"/>
    </location>
</feature>
<feature type="compositionally biased region" description="Basic and acidic residues" evidence="1">
    <location>
        <begin position="8"/>
        <end position="44"/>
    </location>
</feature>
<feature type="compositionally biased region" description="Polar residues" evidence="1">
    <location>
        <begin position="311"/>
        <end position="327"/>
    </location>
</feature>
<feature type="region of interest" description="Disordered" evidence="1">
    <location>
        <begin position="266"/>
        <end position="327"/>
    </location>
</feature>